<reference evidence="1 2" key="1">
    <citation type="submission" date="2021-04" db="EMBL/GenBank/DDBJ databases">
        <title>Draft genome sequence of Paenibacillus cisolokensis, LC2-13A.</title>
        <authorList>
            <person name="Uke A."/>
            <person name="Chhe C."/>
            <person name="Baramee S."/>
            <person name="Kosugi A."/>
        </authorList>
    </citation>
    <scope>NUCLEOTIDE SEQUENCE [LARGE SCALE GENOMIC DNA]</scope>
    <source>
        <strain evidence="1 2">LC2-13A</strain>
    </source>
</reference>
<protein>
    <submittedName>
        <fullName evidence="1">Uncharacterized protein</fullName>
    </submittedName>
</protein>
<dbReference type="Pfam" id="PF18952">
    <property type="entry name" value="DUF5696"/>
    <property type="match status" value="1"/>
</dbReference>
<evidence type="ECO:0000313" key="2">
    <source>
        <dbReference type="Proteomes" id="UP000680304"/>
    </source>
</evidence>
<accession>A0ABQ4NBV8</accession>
<dbReference type="Proteomes" id="UP000680304">
    <property type="component" value="Unassembled WGS sequence"/>
</dbReference>
<gene>
    <name evidence="1" type="ORF">PACILC2_42820</name>
</gene>
<evidence type="ECO:0000313" key="1">
    <source>
        <dbReference type="EMBL" id="GIQ65714.1"/>
    </source>
</evidence>
<proteinExistence type="predicted"/>
<dbReference type="EMBL" id="BOVJ01000146">
    <property type="protein sequence ID" value="GIQ65714.1"/>
    <property type="molecule type" value="Genomic_DNA"/>
</dbReference>
<dbReference type="InterPro" id="IPR043751">
    <property type="entry name" value="DUF5696"/>
</dbReference>
<organism evidence="1 2">
    <name type="scientific">Paenibacillus cisolokensis</name>
    <dbReference type="NCBI Taxonomy" id="1658519"/>
    <lineage>
        <taxon>Bacteria</taxon>
        <taxon>Bacillati</taxon>
        <taxon>Bacillota</taxon>
        <taxon>Bacilli</taxon>
        <taxon>Bacillales</taxon>
        <taxon>Paenibacillaceae</taxon>
        <taxon>Paenibacillus</taxon>
    </lineage>
</organism>
<comment type="caution">
    <text evidence="1">The sequence shown here is derived from an EMBL/GenBank/DDBJ whole genome shotgun (WGS) entry which is preliminary data.</text>
</comment>
<name>A0ABQ4NBV8_9BACL</name>
<sequence length="395" mass="44975">MNGKQANYVGVAKGFRDFLVKKDGLAKKADNTHDKVPMKIDFINNEITMGTLGLEDVPATTYKQAQEIVGTLADKGYDRLNVSFKTFVKEDRSYRFKVMKHLGGSPAFQETTEYFASKGIKFSYYVDYARSYYEKTRYTASKLNRKDASVLNENKSLYNYLNNPKYFEVLAEKDLAAFQKYDIGSLALDGFGTSLFTHYDHGTIGYSNEGMAYVEHLLQLLNDNGIQTALYQPDAYLYKYVSEYYDAPVASSELLFIDATIPLVPLVLSGYTDMYSSYMNFSSNDADAALRLIEFGIYPSFVLTGESTYDIKRTASNDVYTSELEYLEDRIDFYYSTVNRALKEVAGREMIDHTILDAGVVLVEYDNGRKIIMNYNGSDYMYEDVKIKSKGFEIL</sequence>
<keyword evidence="2" id="KW-1185">Reference proteome</keyword>